<sequence>MDNNVPSDAFMRMVVSRSANWGDAGGMDLLVRDSLPKRSTDELGNQSVSYADHTSICFCDITDYLSKVRSPSITPDAWDDLERPITRGGLGGDPSPKNV</sequence>
<proteinExistence type="predicted"/>
<dbReference type="Proteomes" id="UP001066276">
    <property type="component" value="Chromosome 3_1"/>
</dbReference>
<dbReference type="EMBL" id="JANPWB010000005">
    <property type="protein sequence ID" value="KAJ1185351.1"/>
    <property type="molecule type" value="Genomic_DNA"/>
</dbReference>
<reference evidence="2" key="1">
    <citation type="journal article" date="2022" name="bioRxiv">
        <title>Sequencing and chromosome-scale assembly of the giantPleurodeles waltlgenome.</title>
        <authorList>
            <person name="Brown T."/>
            <person name="Elewa A."/>
            <person name="Iarovenko S."/>
            <person name="Subramanian E."/>
            <person name="Araus A.J."/>
            <person name="Petzold A."/>
            <person name="Susuki M."/>
            <person name="Suzuki K.-i.T."/>
            <person name="Hayashi T."/>
            <person name="Toyoda A."/>
            <person name="Oliveira C."/>
            <person name="Osipova E."/>
            <person name="Leigh N.D."/>
            <person name="Simon A."/>
            <person name="Yun M.H."/>
        </authorList>
    </citation>
    <scope>NUCLEOTIDE SEQUENCE</scope>
    <source>
        <strain evidence="2">20211129_DDA</strain>
        <tissue evidence="2">Liver</tissue>
    </source>
</reference>
<accession>A0AAV7UAJ0</accession>
<name>A0AAV7UAJ0_PLEWA</name>
<gene>
    <name evidence="2" type="ORF">NDU88_002144</name>
</gene>
<comment type="caution">
    <text evidence="2">The sequence shown here is derived from an EMBL/GenBank/DDBJ whole genome shotgun (WGS) entry which is preliminary data.</text>
</comment>
<keyword evidence="3" id="KW-1185">Reference proteome</keyword>
<dbReference type="AlphaFoldDB" id="A0AAV7UAJ0"/>
<feature type="region of interest" description="Disordered" evidence="1">
    <location>
        <begin position="76"/>
        <end position="99"/>
    </location>
</feature>
<evidence type="ECO:0000313" key="2">
    <source>
        <dbReference type="EMBL" id="KAJ1185351.1"/>
    </source>
</evidence>
<protein>
    <submittedName>
        <fullName evidence="2">Uncharacterized protein</fullName>
    </submittedName>
</protein>
<organism evidence="2 3">
    <name type="scientific">Pleurodeles waltl</name>
    <name type="common">Iberian ribbed newt</name>
    <dbReference type="NCBI Taxonomy" id="8319"/>
    <lineage>
        <taxon>Eukaryota</taxon>
        <taxon>Metazoa</taxon>
        <taxon>Chordata</taxon>
        <taxon>Craniata</taxon>
        <taxon>Vertebrata</taxon>
        <taxon>Euteleostomi</taxon>
        <taxon>Amphibia</taxon>
        <taxon>Batrachia</taxon>
        <taxon>Caudata</taxon>
        <taxon>Salamandroidea</taxon>
        <taxon>Salamandridae</taxon>
        <taxon>Pleurodelinae</taxon>
        <taxon>Pleurodeles</taxon>
    </lineage>
</organism>
<evidence type="ECO:0000256" key="1">
    <source>
        <dbReference type="SAM" id="MobiDB-lite"/>
    </source>
</evidence>
<evidence type="ECO:0000313" key="3">
    <source>
        <dbReference type="Proteomes" id="UP001066276"/>
    </source>
</evidence>